<reference evidence="3" key="1">
    <citation type="journal article" date="2014" name="Int. J. Syst. Evol. Microbiol.">
        <title>Complete genome sequence of Corynebacterium casei LMG S-19264T (=DSM 44701T), isolated from a smear-ripened cheese.</title>
        <authorList>
            <consortium name="US DOE Joint Genome Institute (JGI-PGF)"/>
            <person name="Walter F."/>
            <person name="Albersmeier A."/>
            <person name="Kalinowski J."/>
            <person name="Ruckert C."/>
        </authorList>
    </citation>
    <scope>NUCLEOTIDE SEQUENCE</scope>
    <source>
        <strain evidence="3">VKM Ac-1958</strain>
    </source>
</reference>
<accession>A0A9W6HSE5</accession>
<evidence type="ECO:0000313" key="3">
    <source>
        <dbReference type="EMBL" id="GLK02038.1"/>
    </source>
</evidence>
<keyword evidence="4" id="KW-1185">Reference proteome</keyword>
<dbReference type="EMBL" id="BSET01000001">
    <property type="protein sequence ID" value="GLK02038.1"/>
    <property type="molecule type" value="Genomic_DNA"/>
</dbReference>
<evidence type="ECO:0000256" key="1">
    <source>
        <dbReference type="SAM" id="Phobius"/>
    </source>
</evidence>
<reference evidence="3" key="2">
    <citation type="submission" date="2023-01" db="EMBL/GenBank/DDBJ databases">
        <authorList>
            <person name="Sun Q."/>
            <person name="Evtushenko L."/>
        </authorList>
    </citation>
    <scope>NUCLEOTIDE SEQUENCE</scope>
    <source>
        <strain evidence="3">VKM Ac-1958</strain>
    </source>
</reference>
<sequence>MLRDDAGSSPVEFVLVGTLLTALTLAVLQIAVAVYVRNVLHDAAVEGAHYAALADSTPAEGIARTQEAITRAVGAAYAEDVTALSSRALGTPTIEIRVRAMLPVFGLLGVPQGLEVNGRAPLESFDD</sequence>
<dbReference type="AlphaFoldDB" id="A0A9W6HSE5"/>
<keyword evidence="1" id="KW-0812">Transmembrane</keyword>
<evidence type="ECO:0000259" key="2">
    <source>
        <dbReference type="Pfam" id="PF07811"/>
    </source>
</evidence>
<feature type="transmembrane region" description="Helical" evidence="1">
    <location>
        <begin position="13"/>
        <end position="36"/>
    </location>
</feature>
<dbReference type="InterPro" id="IPR012495">
    <property type="entry name" value="TadE-like_dom"/>
</dbReference>
<protein>
    <recommendedName>
        <fullName evidence="2">TadE-like domain-containing protein</fullName>
    </recommendedName>
</protein>
<keyword evidence="1" id="KW-1133">Transmembrane helix</keyword>
<keyword evidence="1" id="KW-0472">Membrane</keyword>
<feature type="domain" description="TadE-like" evidence="2">
    <location>
        <begin position="7"/>
        <end position="48"/>
    </location>
</feature>
<organism evidence="3 4">
    <name type="scientific">Microbacterium keratanolyticum</name>
    <dbReference type="NCBI Taxonomy" id="67574"/>
    <lineage>
        <taxon>Bacteria</taxon>
        <taxon>Bacillati</taxon>
        <taxon>Actinomycetota</taxon>
        <taxon>Actinomycetes</taxon>
        <taxon>Micrococcales</taxon>
        <taxon>Microbacteriaceae</taxon>
        <taxon>Microbacterium</taxon>
    </lineage>
</organism>
<gene>
    <name evidence="3" type="ORF">GCM10017596_17530</name>
</gene>
<dbReference type="Pfam" id="PF07811">
    <property type="entry name" value="TadE"/>
    <property type="match status" value="1"/>
</dbReference>
<name>A0A9W6HSE5_9MICO</name>
<comment type="caution">
    <text evidence="3">The sequence shown here is derived from an EMBL/GenBank/DDBJ whole genome shotgun (WGS) entry which is preliminary data.</text>
</comment>
<proteinExistence type="predicted"/>
<evidence type="ECO:0000313" key="4">
    <source>
        <dbReference type="Proteomes" id="UP001142325"/>
    </source>
</evidence>
<dbReference type="Proteomes" id="UP001142325">
    <property type="component" value="Unassembled WGS sequence"/>
</dbReference>